<keyword evidence="1" id="KW-0812">Transmembrane</keyword>
<comment type="caution">
    <text evidence="2">The sequence shown here is derived from an EMBL/GenBank/DDBJ whole genome shotgun (WGS) entry which is preliminary data.</text>
</comment>
<protein>
    <recommendedName>
        <fullName evidence="4">ABC-2 family transporter protein</fullName>
    </recommendedName>
</protein>
<evidence type="ECO:0000256" key="1">
    <source>
        <dbReference type="SAM" id="Phobius"/>
    </source>
</evidence>
<name>A0ABS5A4R1_9PSEU</name>
<evidence type="ECO:0000313" key="2">
    <source>
        <dbReference type="EMBL" id="MBP2471563.1"/>
    </source>
</evidence>
<gene>
    <name evidence="2" type="ORF">JOF53_000435</name>
</gene>
<feature type="transmembrane region" description="Helical" evidence="1">
    <location>
        <begin position="72"/>
        <end position="94"/>
    </location>
</feature>
<dbReference type="Proteomes" id="UP001519363">
    <property type="component" value="Unassembled WGS sequence"/>
</dbReference>
<organism evidence="2 3">
    <name type="scientific">Crossiella equi</name>
    <dbReference type="NCBI Taxonomy" id="130796"/>
    <lineage>
        <taxon>Bacteria</taxon>
        <taxon>Bacillati</taxon>
        <taxon>Actinomycetota</taxon>
        <taxon>Actinomycetes</taxon>
        <taxon>Pseudonocardiales</taxon>
        <taxon>Pseudonocardiaceae</taxon>
        <taxon>Crossiella</taxon>
    </lineage>
</organism>
<keyword evidence="1" id="KW-0472">Membrane</keyword>
<evidence type="ECO:0000313" key="3">
    <source>
        <dbReference type="Proteomes" id="UP001519363"/>
    </source>
</evidence>
<reference evidence="2 3" key="1">
    <citation type="submission" date="2021-03" db="EMBL/GenBank/DDBJ databases">
        <title>Sequencing the genomes of 1000 actinobacteria strains.</title>
        <authorList>
            <person name="Klenk H.-P."/>
        </authorList>
    </citation>
    <scope>NUCLEOTIDE SEQUENCE [LARGE SCALE GENOMIC DNA]</scope>
    <source>
        <strain evidence="2 3">DSM 44580</strain>
    </source>
</reference>
<evidence type="ECO:0008006" key="4">
    <source>
        <dbReference type="Google" id="ProtNLM"/>
    </source>
</evidence>
<proteinExistence type="predicted"/>
<feature type="transmembrane region" description="Helical" evidence="1">
    <location>
        <begin position="161"/>
        <end position="182"/>
    </location>
</feature>
<keyword evidence="3" id="KW-1185">Reference proteome</keyword>
<keyword evidence="1" id="KW-1133">Transmembrane helix</keyword>
<feature type="transmembrane region" description="Helical" evidence="1">
    <location>
        <begin position="298"/>
        <end position="315"/>
    </location>
</feature>
<accession>A0ABS5A4R1</accession>
<feature type="transmembrane region" description="Helical" evidence="1">
    <location>
        <begin position="189"/>
        <end position="206"/>
    </location>
</feature>
<sequence>MIWTAWRMQRTTLLVLLTAFLVGLVSFAVLRHQTLDYIDLLGLRDCLGPDRSAECAAKTPQFGARFSDLMRAAQMAVLGLPVLLGVFLGAPLFARELEQGTHVLALTQSVSRNRWFGVKTAFALVPAALLAQATAWLLWWWLDVAGWLSPRARGFFLPSNFGTTGLVLLAYTVFAVALGILLGMVTRRVVTAMTLTLLLTTALRFAEEWLRFLLAPAERTLFAVNSPGPEGDRDSWQVGYGYLDARGQEMGDLSDKLLSCDRTGADPGQCYEKLGAKQQYADIVPADAYWTVQLVESLVLFGLAAGLLALAATLLRRRSL</sequence>
<dbReference type="EMBL" id="JAGIOO010000001">
    <property type="protein sequence ID" value="MBP2471563.1"/>
    <property type="molecule type" value="Genomic_DNA"/>
</dbReference>
<dbReference type="RefSeq" id="WP_086782742.1">
    <property type="nucleotide sequence ID" value="NZ_JAGIOO010000001.1"/>
</dbReference>
<feature type="transmembrane region" description="Helical" evidence="1">
    <location>
        <begin position="115"/>
        <end position="141"/>
    </location>
</feature>